<protein>
    <submittedName>
        <fullName evidence="2">Putative lpxtg-motif cell wall anchor domain protein</fullName>
    </submittedName>
</protein>
<evidence type="ECO:0000313" key="2">
    <source>
        <dbReference type="EMBL" id="MBW71880.1"/>
    </source>
</evidence>
<keyword evidence="1" id="KW-0812">Transmembrane</keyword>
<dbReference type="AlphaFoldDB" id="A0A2M4D2T4"/>
<keyword evidence="1" id="KW-1133">Transmembrane helix</keyword>
<reference evidence="2" key="1">
    <citation type="submission" date="2018-01" db="EMBL/GenBank/DDBJ databases">
        <title>An insight into the sialome of Amazonian anophelines.</title>
        <authorList>
            <person name="Ribeiro J.M."/>
            <person name="Scarpassa V."/>
            <person name="Calvo E."/>
        </authorList>
    </citation>
    <scope>NUCLEOTIDE SEQUENCE</scope>
</reference>
<accession>A0A2M4D2T4</accession>
<dbReference type="EMBL" id="GGFL01007702">
    <property type="protein sequence ID" value="MBW71880.1"/>
    <property type="molecule type" value="Transcribed_RNA"/>
</dbReference>
<feature type="transmembrane region" description="Helical" evidence="1">
    <location>
        <begin position="152"/>
        <end position="182"/>
    </location>
</feature>
<evidence type="ECO:0000256" key="1">
    <source>
        <dbReference type="SAM" id="Phobius"/>
    </source>
</evidence>
<keyword evidence="1" id="KW-0472">Membrane</keyword>
<sequence>MVGGRFPIKMACSGPFGKALVSSLLIVSPAGVSSSFSTSSSVSLSDVSTSSSSGIVLVDLFLFAGSEASSTFSFNFFCFFAMGTCSSRAVSLSSLIASLILLPDFLDFFPTGAVSATTRAAFSANSALFFLDLSFFFTCLEASSTPRPGSCFGFFSGLTLFFTAVISTFSGSCFIFFCFFTFTAC</sequence>
<proteinExistence type="predicted"/>
<organism evidence="2">
    <name type="scientific">Anopheles darlingi</name>
    <name type="common">Mosquito</name>
    <dbReference type="NCBI Taxonomy" id="43151"/>
    <lineage>
        <taxon>Eukaryota</taxon>
        <taxon>Metazoa</taxon>
        <taxon>Ecdysozoa</taxon>
        <taxon>Arthropoda</taxon>
        <taxon>Hexapoda</taxon>
        <taxon>Insecta</taxon>
        <taxon>Pterygota</taxon>
        <taxon>Neoptera</taxon>
        <taxon>Endopterygota</taxon>
        <taxon>Diptera</taxon>
        <taxon>Nematocera</taxon>
        <taxon>Culicoidea</taxon>
        <taxon>Culicidae</taxon>
        <taxon>Anophelinae</taxon>
        <taxon>Anopheles</taxon>
    </lineage>
</organism>
<name>A0A2M4D2T4_ANODA</name>